<dbReference type="InterPro" id="IPR011333">
    <property type="entry name" value="SKP1/BTB/POZ_sf"/>
</dbReference>
<protein>
    <submittedName>
        <fullName evidence="4">BTB domain-containing protein</fullName>
    </submittedName>
</protein>
<evidence type="ECO:0000313" key="3">
    <source>
        <dbReference type="Proteomes" id="UP000046393"/>
    </source>
</evidence>
<sequence length="189" mass="21918">MSRAQVPPGNSYGGQLPRINPNAPSTYGPPMPPTQPVLAKDLHHINEIVSLNVGGIHFQTLYDTVASRSSGFFSHIFRIDPSGRVLVMRQHIIEDDQGRVFINRDGRLFSYILQYLRDESRMVLPEKIQLLHELKREAEFFAIDRLRLMIEQRLLELEGQRNLRYERLDSLAQTVQQISQQMYISNFKK</sequence>
<reference evidence="4" key="1">
    <citation type="submission" date="2017-02" db="UniProtKB">
        <authorList>
            <consortium name="WormBaseParasite"/>
        </authorList>
    </citation>
    <scope>IDENTIFICATION</scope>
</reference>
<proteinExistence type="predicted"/>
<dbReference type="Proteomes" id="UP000046393">
    <property type="component" value="Unplaced"/>
</dbReference>
<dbReference type="STRING" id="451379.A0A0N5ANJ8"/>
<dbReference type="InterPro" id="IPR003131">
    <property type="entry name" value="T1-type_BTB"/>
</dbReference>
<feature type="domain" description="BTB" evidence="2">
    <location>
        <begin position="47"/>
        <end position="158"/>
    </location>
</feature>
<dbReference type="SUPFAM" id="SSF54695">
    <property type="entry name" value="POZ domain"/>
    <property type="match status" value="1"/>
</dbReference>
<accession>A0A0N5ANJ8</accession>
<dbReference type="Gene3D" id="3.30.710.10">
    <property type="entry name" value="Potassium Channel Kv1.1, Chain A"/>
    <property type="match status" value="1"/>
</dbReference>
<organism evidence="3 4">
    <name type="scientific">Syphacia muris</name>
    <dbReference type="NCBI Taxonomy" id="451379"/>
    <lineage>
        <taxon>Eukaryota</taxon>
        <taxon>Metazoa</taxon>
        <taxon>Ecdysozoa</taxon>
        <taxon>Nematoda</taxon>
        <taxon>Chromadorea</taxon>
        <taxon>Rhabditida</taxon>
        <taxon>Spirurina</taxon>
        <taxon>Oxyuridomorpha</taxon>
        <taxon>Oxyuroidea</taxon>
        <taxon>Oxyuridae</taxon>
        <taxon>Syphacia</taxon>
    </lineage>
</organism>
<dbReference type="AlphaFoldDB" id="A0A0N5ANJ8"/>
<evidence type="ECO:0000259" key="2">
    <source>
        <dbReference type="SMART" id="SM00225"/>
    </source>
</evidence>
<evidence type="ECO:0000313" key="4">
    <source>
        <dbReference type="WBParaSite" id="SMUV_0000618601-mRNA-1"/>
    </source>
</evidence>
<keyword evidence="3" id="KW-1185">Reference proteome</keyword>
<dbReference type="WBParaSite" id="SMUV_0000618601-mRNA-1">
    <property type="protein sequence ID" value="SMUV_0000618601-mRNA-1"/>
    <property type="gene ID" value="SMUV_0000618601"/>
</dbReference>
<name>A0A0N5ANJ8_9BILA</name>
<feature type="region of interest" description="Disordered" evidence="1">
    <location>
        <begin position="1"/>
        <end position="35"/>
    </location>
</feature>
<dbReference type="SMART" id="SM00225">
    <property type="entry name" value="BTB"/>
    <property type="match status" value="1"/>
</dbReference>
<dbReference type="Pfam" id="PF02214">
    <property type="entry name" value="BTB_2"/>
    <property type="match status" value="1"/>
</dbReference>
<dbReference type="PANTHER" id="PTHR14499">
    <property type="entry name" value="POTASSIUM CHANNEL TETRAMERIZATION DOMAIN-CONTAINING"/>
    <property type="match status" value="1"/>
</dbReference>
<dbReference type="InterPro" id="IPR000210">
    <property type="entry name" value="BTB/POZ_dom"/>
</dbReference>
<evidence type="ECO:0000256" key="1">
    <source>
        <dbReference type="SAM" id="MobiDB-lite"/>
    </source>
</evidence>
<dbReference type="PANTHER" id="PTHR14499:SF135">
    <property type="entry name" value="BTB DOMAIN-CONTAINING PROTEIN-RELATED"/>
    <property type="match status" value="1"/>
</dbReference>
<dbReference type="GO" id="GO:0051260">
    <property type="term" value="P:protein homooligomerization"/>
    <property type="evidence" value="ECO:0007669"/>
    <property type="project" value="InterPro"/>
</dbReference>